<dbReference type="EMBL" id="LXQA010998297">
    <property type="protein sequence ID" value="MCI80546.1"/>
    <property type="molecule type" value="Genomic_DNA"/>
</dbReference>
<dbReference type="Proteomes" id="UP000265520">
    <property type="component" value="Unassembled WGS sequence"/>
</dbReference>
<proteinExistence type="predicted"/>
<evidence type="ECO:0000313" key="1">
    <source>
        <dbReference type="EMBL" id="MCI80546.1"/>
    </source>
</evidence>
<comment type="caution">
    <text evidence="1">The sequence shown here is derived from an EMBL/GenBank/DDBJ whole genome shotgun (WGS) entry which is preliminary data.</text>
</comment>
<reference evidence="1 2" key="1">
    <citation type="journal article" date="2018" name="Front. Plant Sci.">
        <title>Red Clover (Trifolium pratense) and Zigzag Clover (T. medium) - A Picture of Genomic Similarities and Differences.</title>
        <authorList>
            <person name="Dluhosova J."/>
            <person name="Istvanek J."/>
            <person name="Nedelnik J."/>
            <person name="Repkova J."/>
        </authorList>
    </citation>
    <scope>NUCLEOTIDE SEQUENCE [LARGE SCALE GENOMIC DNA]</scope>
    <source>
        <strain evidence="2">cv. 10/8</strain>
        <tissue evidence="1">Leaf</tissue>
    </source>
</reference>
<organism evidence="1 2">
    <name type="scientific">Trifolium medium</name>
    <dbReference type="NCBI Taxonomy" id="97028"/>
    <lineage>
        <taxon>Eukaryota</taxon>
        <taxon>Viridiplantae</taxon>
        <taxon>Streptophyta</taxon>
        <taxon>Embryophyta</taxon>
        <taxon>Tracheophyta</taxon>
        <taxon>Spermatophyta</taxon>
        <taxon>Magnoliopsida</taxon>
        <taxon>eudicotyledons</taxon>
        <taxon>Gunneridae</taxon>
        <taxon>Pentapetalae</taxon>
        <taxon>rosids</taxon>
        <taxon>fabids</taxon>
        <taxon>Fabales</taxon>
        <taxon>Fabaceae</taxon>
        <taxon>Papilionoideae</taxon>
        <taxon>50 kb inversion clade</taxon>
        <taxon>NPAAA clade</taxon>
        <taxon>Hologalegina</taxon>
        <taxon>IRL clade</taxon>
        <taxon>Trifolieae</taxon>
        <taxon>Trifolium</taxon>
    </lineage>
</organism>
<name>A0A392UWZ2_9FABA</name>
<keyword evidence="2" id="KW-1185">Reference proteome</keyword>
<protein>
    <submittedName>
        <fullName evidence="1">Uncharacterized protein</fullName>
    </submittedName>
</protein>
<accession>A0A392UWZ2</accession>
<dbReference type="AlphaFoldDB" id="A0A392UWZ2"/>
<sequence>MGIVLPQPYGGRQNVLVNK</sequence>
<evidence type="ECO:0000313" key="2">
    <source>
        <dbReference type="Proteomes" id="UP000265520"/>
    </source>
</evidence>